<dbReference type="OMA" id="WQVYWEV"/>
<dbReference type="HOGENOM" id="CLU_085739_0_0_1"/>
<name>S4R636_PETMA</name>
<evidence type="ECO:0000256" key="4">
    <source>
        <dbReference type="ARBA" id="ARBA00022989"/>
    </source>
</evidence>
<evidence type="ECO:0000256" key="6">
    <source>
        <dbReference type="ARBA" id="ARBA00023136"/>
    </source>
</evidence>
<accession>S4R636</accession>
<dbReference type="GO" id="GO:0015269">
    <property type="term" value="F:calcium-activated potassium channel activity"/>
    <property type="evidence" value="ECO:0007669"/>
    <property type="project" value="InterPro"/>
</dbReference>
<proteinExistence type="predicted"/>
<evidence type="ECO:0000256" key="7">
    <source>
        <dbReference type="ARBA" id="ARBA00023180"/>
    </source>
</evidence>
<evidence type="ECO:0000313" key="10">
    <source>
        <dbReference type="Ensembl" id="ENSPMAP00000000666.1"/>
    </source>
</evidence>
<dbReference type="PANTHER" id="PTHR10258:SF3">
    <property type="entry name" value="CALCIUM-ACTIVATED POTASSIUM CHANNEL SUBUNIT BETA-4"/>
    <property type="match status" value="1"/>
</dbReference>
<comment type="subcellular location">
    <subcellularLocation>
        <location evidence="1">Membrane</location>
        <topology evidence="1">Multi-pass membrane protein</topology>
    </subcellularLocation>
</comment>
<dbReference type="GO" id="GO:0015459">
    <property type="term" value="F:potassium channel regulator activity"/>
    <property type="evidence" value="ECO:0007669"/>
    <property type="project" value="TreeGrafter"/>
</dbReference>
<dbReference type="GO" id="GO:0005513">
    <property type="term" value="P:detection of calcium ion"/>
    <property type="evidence" value="ECO:0007669"/>
    <property type="project" value="TreeGrafter"/>
</dbReference>
<evidence type="ECO:0000256" key="5">
    <source>
        <dbReference type="ARBA" id="ARBA00023065"/>
    </source>
</evidence>
<keyword evidence="3 9" id="KW-0812">Transmembrane</keyword>
<keyword evidence="7" id="KW-0325">Glycoprotein</keyword>
<organism evidence="10">
    <name type="scientific">Petromyzon marinus</name>
    <name type="common">Sea lamprey</name>
    <dbReference type="NCBI Taxonomy" id="7757"/>
    <lineage>
        <taxon>Eukaryota</taxon>
        <taxon>Metazoa</taxon>
        <taxon>Chordata</taxon>
        <taxon>Craniata</taxon>
        <taxon>Vertebrata</taxon>
        <taxon>Cyclostomata</taxon>
        <taxon>Hyperoartia</taxon>
        <taxon>Petromyzontiformes</taxon>
        <taxon>Petromyzontidae</taxon>
        <taxon>Petromyzon</taxon>
    </lineage>
</organism>
<dbReference type="STRING" id="7757.ENSPMAP00000000666"/>
<evidence type="ECO:0000256" key="2">
    <source>
        <dbReference type="ARBA" id="ARBA00022448"/>
    </source>
</evidence>
<keyword evidence="6 9" id="KW-0472">Membrane</keyword>
<keyword evidence="4 9" id="KW-1133">Transmembrane helix</keyword>
<evidence type="ECO:0000256" key="8">
    <source>
        <dbReference type="ARBA" id="ARBA00023303"/>
    </source>
</evidence>
<evidence type="ECO:0000256" key="9">
    <source>
        <dbReference type="SAM" id="Phobius"/>
    </source>
</evidence>
<dbReference type="Pfam" id="PF03185">
    <property type="entry name" value="CaKB"/>
    <property type="match status" value="1"/>
</dbReference>
<dbReference type="AlphaFoldDB" id="S4R636"/>
<dbReference type="PANTHER" id="PTHR10258">
    <property type="entry name" value="CALCIUM-ACTIVATED POTASSIUM CHANNEL SUBUNIT BETA"/>
    <property type="match status" value="1"/>
</dbReference>
<protein>
    <submittedName>
        <fullName evidence="10">Potassium calcium-activated channel subfamily M regulatory beta subunit 4</fullName>
    </submittedName>
</protein>
<feature type="transmembrane region" description="Helical" evidence="9">
    <location>
        <begin position="175"/>
        <end position="197"/>
    </location>
</feature>
<sequence>RHARGAPTFASEGEDRAIRLGVVLVLFAFASFSTLALCWMRPALQRRARSREDNCSVARVDAGDGGAAGPAGEPCFFSCGPACRSDSRYPCVRVFARLAHSPGRVALLHQDLLQLSLNPRSCLYLKMNKHADTETKTHTVRWLRSLELSASFPCYFDGQLRPDDVILDRDDTRAVVFHCVFWPFLTLLVGLLLIGLATCAKSLAVRAEAMRKLKKL</sequence>
<dbReference type="GeneTree" id="ENSGT00950000183039"/>
<dbReference type="GO" id="GO:0008076">
    <property type="term" value="C:voltage-gated potassium channel complex"/>
    <property type="evidence" value="ECO:0007669"/>
    <property type="project" value="TreeGrafter"/>
</dbReference>
<evidence type="ECO:0000256" key="1">
    <source>
        <dbReference type="ARBA" id="ARBA00004141"/>
    </source>
</evidence>
<evidence type="ECO:0000256" key="3">
    <source>
        <dbReference type="ARBA" id="ARBA00022692"/>
    </source>
</evidence>
<feature type="transmembrane region" description="Helical" evidence="9">
    <location>
        <begin position="20"/>
        <end position="40"/>
    </location>
</feature>
<dbReference type="InterPro" id="IPR003930">
    <property type="entry name" value="K_chnl_Ca-activ_BK_bsu"/>
</dbReference>
<keyword evidence="5" id="KW-0406">Ion transport</keyword>
<keyword evidence="8" id="KW-0407">Ion channel</keyword>
<reference evidence="10" key="1">
    <citation type="submission" date="2025-08" db="UniProtKB">
        <authorList>
            <consortium name="Ensembl"/>
        </authorList>
    </citation>
    <scope>IDENTIFICATION</scope>
</reference>
<keyword evidence="2" id="KW-0813">Transport</keyword>
<dbReference type="Ensembl" id="ENSPMAT00000000667.1">
    <property type="protein sequence ID" value="ENSPMAP00000000666.1"/>
    <property type="gene ID" value="ENSPMAG00000000605.1"/>
</dbReference>
<reference evidence="10" key="2">
    <citation type="submission" date="2025-09" db="UniProtKB">
        <authorList>
            <consortium name="Ensembl"/>
        </authorList>
    </citation>
    <scope>IDENTIFICATION</scope>
</reference>